<name>A0A6B2H2F8_9BACT</name>
<organism evidence="1 2">
    <name type="scientific">Pontibacter fetidus</name>
    <dbReference type="NCBI Taxonomy" id="2700082"/>
    <lineage>
        <taxon>Bacteria</taxon>
        <taxon>Pseudomonadati</taxon>
        <taxon>Bacteroidota</taxon>
        <taxon>Cytophagia</taxon>
        <taxon>Cytophagales</taxon>
        <taxon>Hymenobacteraceae</taxon>
        <taxon>Pontibacter</taxon>
    </lineage>
</organism>
<sequence>MLSVIALSGCQTATVTPAPVPEEIKPVVYTIKKGQHDSNAPFQIRNVSSLKFEATFNASAMYETAVKENQADINKLYGVADCHTDHHTNSVRFGWRWFNDQLEIHAYTYRNKERQSKLLGVVELNKTYTYEIVLADNKYIFKLNGETVELPRNCNGKGEGYQLYPYFGGDEVAPHDVTIAIRELES</sequence>
<protein>
    <submittedName>
        <fullName evidence="1">Uncharacterized protein</fullName>
    </submittedName>
</protein>
<dbReference type="EMBL" id="JAAEAA010000001">
    <property type="protein sequence ID" value="NDK54497.1"/>
    <property type="molecule type" value="Genomic_DNA"/>
</dbReference>
<accession>A0A6B2H2F8</accession>
<evidence type="ECO:0000313" key="2">
    <source>
        <dbReference type="Proteomes" id="UP000478546"/>
    </source>
</evidence>
<evidence type="ECO:0000313" key="1">
    <source>
        <dbReference type="EMBL" id="NDK54497.1"/>
    </source>
</evidence>
<dbReference type="AlphaFoldDB" id="A0A6B2H2F8"/>
<proteinExistence type="predicted"/>
<keyword evidence="2" id="KW-1185">Reference proteome</keyword>
<reference evidence="1 2" key="1">
    <citation type="submission" date="2020-01" db="EMBL/GenBank/DDBJ databases">
        <authorList>
            <person name="Kim M.K."/>
        </authorList>
    </citation>
    <scope>NUCLEOTIDE SEQUENCE [LARGE SCALE GENOMIC DNA]</scope>
    <source>
        <strain evidence="1 2">BT213</strain>
    </source>
</reference>
<dbReference type="Proteomes" id="UP000478546">
    <property type="component" value="Unassembled WGS sequence"/>
</dbReference>
<gene>
    <name evidence="1" type="ORF">GWO68_01075</name>
</gene>
<comment type="caution">
    <text evidence="1">The sequence shown here is derived from an EMBL/GenBank/DDBJ whole genome shotgun (WGS) entry which is preliminary data.</text>
</comment>